<dbReference type="RefSeq" id="WP_037268656.1">
    <property type="nucleotide sequence ID" value="NZ_KN293975.1"/>
</dbReference>
<evidence type="ECO:0000313" key="2">
    <source>
        <dbReference type="Proteomes" id="UP000030021"/>
    </source>
</evidence>
<protein>
    <submittedName>
        <fullName evidence="1">Uncharacterized protein</fullName>
    </submittedName>
</protein>
<gene>
    <name evidence="1" type="ORF">rosmuc_03030</name>
</gene>
<dbReference type="STRING" id="215743.ROSMUCSMR3_03518"/>
<accession>A0A0A0HG44</accession>
<dbReference type="OrthoDB" id="7874892at2"/>
<dbReference type="AlphaFoldDB" id="A0A0A0HG44"/>
<dbReference type="EMBL" id="AONH01000016">
    <property type="protein sequence ID" value="KGM86737.1"/>
    <property type="molecule type" value="Genomic_DNA"/>
</dbReference>
<organism evidence="1 2">
    <name type="scientific">Roseovarius mucosus DSM 17069</name>
    <dbReference type="NCBI Taxonomy" id="1288298"/>
    <lineage>
        <taxon>Bacteria</taxon>
        <taxon>Pseudomonadati</taxon>
        <taxon>Pseudomonadota</taxon>
        <taxon>Alphaproteobacteria</taxon>
        <taxon>Rhodobacterales</taxon>
        <taxon>Roseobacteraceae</taxon>
        <taxon>Roseovarius</taxon>
    </lineage>
</organism>
<sequence length="79" mass="8488">MDEIVRKLLAAAEHTSSATFDLVEAAREGGPFPHGNIVTGDTLSTLADAVRLLIEAMPGEDEDRNQLHGAVIRYLESAL</sequence>
<dbReference type="PATRIC" id="fig|1288298.3.peg.3042"/>
<name>A0A0A0HG44_9RHOB</name>
<evidence type="ECO:0000313" key="1">
    <source>
        <dbReference type="EMBL" id="KGM86737.1"/>
    </source>
</evidence>
<dbReference type="HOGENOM" id="CLU_2603847_0_0_5"/>
<proteinExistence type="predicted"/>
<dbReference type="Proteomes" id="UP000030021">
    <property type="component" value="Unassembled WGS sequence"/>
</dbReference>
<comment type="caution">
    <text evidence="1">The sequence shown here is derived from an EMBL/GenBank/DDBJ whole genome shotgun (WGS) entry which is preliminary data.</text>
</comment>
<reference evidence="1 2" key="1">
    <citation type="submission" date="2013-01" db="EMBL/GenBank/DDBJ databases">
        <authorList>
            <person name="Fiebig A."/>
            <person name="Goeker M."/>
            <person name="Klenk H.-P.P."/>
        </authorList>
    </citation>
    <scope>NUCLEOTIDE SEQUENCE [LARGE SCALE GENOMIC DNA]</scope>
    <source>
        <strain evidence="1 2">DSM 17069</strain>
    </source>
</reference>